<dbReference type="GeneID" id="63864472"/>
<comment type="similarity">
    <text evidence="2">Belongs to the CorA metal ion transporter (MIT) (TC 1.A.35) family.</text>
</comment>
<proteinExistence type="inferred from homology"/>
<evidence type="ECO:0000256" key="7">
    <source>
        <dbReference type="SAM" id="Phobius"/>
    </source>
</evidence>
<feature type="region of interest" description="Disordered" evidence="6">
    <location>
        <begin position="836"/>
        <end position="857"/>
    </location>
</feature>
<feature type="transmembrane region" description="Helical" evidence="7">
    <location>
        <begin position="600"/>
        <end position="623"/>
    </location>
</feature>
<dbReference type="SUPFAM" id="SSF144083">
    <property type="entry name" value="Magnesium transport protein CorA, transmembrane region"/>
    <property type="match status" value="1"/>
</dbReference>
<dbReference type="PANTHER" id="PTHR21535:SF55">
    <property type="entry name" value="MAGNESIUM TRANSPORTER ALR1-RELATED"/>
    <property type="match status" value="1"/>
</dbReference>
<evidence type="ECO:0000313" key="8">
    <source>
        <dbReference type="EMBL" id="RAK72480.1"/>
    </source>
</evidence>
<feature type="compositionally biased region" description="Polar residues" evidence="6">
    <location>
        <begin position="837"/>
        <end position="850"/>
    </location>
</feature>
<gene>
    <name evidence="8" type="ORF">BO72DRAFT_472427</name>
</gene>
<organism evidence="8 9">
    <name type="scientific">Aspergillus fijiensis CBS 313.89</name>
    <dbReference type="NCBI Taxonomy" id="1448319"/>
    <lineage>
        <taxon>Eukaryota</taxon>
        <taxon>Fungi</taxon>
        <taxon>Dikarya</taxon>
        <taxon>Ascomycota</taxon>
        <taxon>Pezizomycotina</taxon>
        <taxon>Eurotiomycetes</taxon>
        <taxon>Eurotiomycetidae</taxon>
        <taxon>Eurotiales</taxon>
        <taxon>Aspergillaceae</taxon>
        <taxon>Aspergillus</taxon>
    </lineage>
</organism>
<dbReference type="GO" id="GO:0098703">
    <property type="term" value="P:calcium ion import across plasma membrane"/>
    <property type="evidence" value="ECO:0007669"/>
    <property type="project" value="InterPro"/>
</dbReference>
<evidence type="ECO:0000256" key="5">
    <source>
        <dbReference type="ARBA" id="ARBA00023136"/>
    </source>
</evidence>
<dbReference type="Gene3D" id="3.30.460.20">
    <property type="entry name" value="CorA soluble domain-like"/>
    <property type="match status" value="1"/>
</dbReference>
<evidence type="ECO:0000256" key="4">
    <source>
        <dbReference type="ARBA" id="ARBA00022989"/>
    </source>
</evidence>
<dbReference type="FunFam" id="1.20.58.340:FF:000008">
    <property type="entry name" value="CorA family metal ion transporter"/>
    <property type="match status" value="1"/>
</dbReference>
<dbReference type="InterPro" id="IPR024338">
    <property type="entry name" value="MID1/Yam8"/>
</dbReference>
<evidence type="ECO:0000313" key="9">
    <source>
        <dbReference type="Proteomes" id="UP000249789"/>
    </source>
</evidence>
<dbReference type="InterPro" id="IPR002523">
    <property type="entry name" value="MgTranspt_CorA/ZnTranspt_ZntB"/>
</dbReference>
<keyword evidence="3 7" id="KW-0812">Transmembrane</keyword>
<dbReference type="PANTHER" id="PTHR21535">
    <property type="entry name" value="MAGNESIUM AND COBALT TRANSPORT PROTEIN/MITOCHONDRIAL IMPORT INNER MEMBRANE TRANSLOCASE SUBUNIT TIM8"/>
    <property type="match status" value="1"/>
</dbReference>
<comment type="subcellular location">
    <subcellularLocation>
        <location evidence="1">Membrane</location>
        <topology evidence="1">Multi-pass membrane protein</topology>
    </subcellularLocation>
</comment>
<feature type="region of interest" description="Disordered" evidence="6">
    <location>
        <begin position="108"/>
        <end position="157"/>
    </location>
</feature>
<dbReference type="InterPro" id="IPR045861">
    <property type="entry name" value="CorA_cytoplasmic_dom"/>
</dbReference>
<accession>A0A8G1VTL9</accession>
<evidence type="ECO:0000256" key="2">
    <source>
        <dbReference type="ARBA" id="ARBA00009765"/>
    </source>
</evidence>
<evidence type="ECO:0000256" key="3">
    <source>
        <dbReference type="ARBA" id="ARBA00022692"/>
    </source>
</evidence>
<dbReference type="Gene3D" id="1.20.58.340">
    <property type="entry name" value="Magnesium transport protein CorA, transmembrane region"/>
    <property type="match status" value="2"/>
</dbReference>
<feature type="region of interest" description="Disordered" evidence="6">
    <location>
        <begin position="175"/>
        <end position="212"/>
    </location>
</feature>
<dbReference type="Proteomes" id="UP000249789">
    <property type="component" value="Unassembled WGS sequence"/>
</dbReference>
<reference evidence="8 9" key="1">
    <citation type="submission" date="2018-02" db="EMBL/GenBank/DDBJ databases">
        <title>The genomes of Aspergillus section Nigri reveals drivers in fungal speciation.</title>
        <authorList>
            <consortium name="DOE Joint Genome Institute"/>
            <person name="Vesth T.C."/>
            <person name="Nybo J."/>
            <person name="Theobald S."/>
            <person name="Brandl J."/>
            <person name="Frisvad J.C."/>
            <person name="Nielsen K.F."/>
            <person name="Lyhne E.K."/>
            <person name="Kogle M.E."/>
            <person name="Kuo A."/>
            <person name="Riley R."/>
            <person name="Clum A."/>
            <person name="Nolan M."/>
            <person name="Lipzen A."/>
            <person name="Salamov A."/>
            <person name="Henrissat B."/>
            <person name="Wiebenga A."/>
            <person name="De vries R.P."/>
            <person name="Grigoriev I.V."/>
            <person name="Mortensen U.H."/>
            <person name="Andersen M.R."/>
            <person name="Baker S.E."/>
        </authorList>
    </citation>
    <scope>NUCLEOTIDE SEQUENCE [LARGE SCALE GENOMIC DNA]</scope>
    <source>
        <strain evidence="8 9">CBS 313.89</strain>
    </source>
</reference>
<feature type="transmembrane region" description="Helical" evidence="7">
    <location>
        <begin position="635"/>
        <end position="656"/>
    </location>
</feature>
<keyword evidence="9" id="KW-1185">Reference proteome</keyword>
<protein>
    <submittedName>
        <fullName evidence="8">Putative cora family metal ion transporter</fullName>
    </submittedName>
</protein>
<keyword evidence="4 7" id="KW-1133">Transmembrane helix</keyword>
<dbReference type="OrthoDB" id="29879at2759"/>
<dbReference type="GO" id="GO:0015095">
    <property type="term" value="F:magnesium ion transmembrane transporter activity"/>
    <property type="evidence" value="ECO:0007669"/>
    <property type="project" value="InterPro"/>
</dbReference>
<dbReference type="GO" id="GO:0010961">
    <property type="term" value="P:intracellular magnesium ion homeostasis"/>
    <property type="evidence" value="ECO:0007669"/>
    <property type="project" value="TreeGrafter"/>
</dbReference>
<name>A0A8G1VTL9_9EURO</name>
<dbReference type="CDD" id="cd12829">
    <property type="entry name" value="Alr1p-like"/>
    <property type="match status" value="1"/>
</dbReference>
<dbReference type="InterPro" id="IPR044089">
    <property type="entry name" value="Alr1-like"/>
</dbReference>
<feature type="compositionally biased region" description="Basic and acidic residues" evidence="6">
    <location>
        <begin position="146"/>
        <end position="155"/>
    </location>
</feature>
<keyword evidence="5 7" id="KW-0472">Membrane</keyword>
<dbReference type="Pfam" id="PF01544">
    <property type="entry name" value="CorA"/>
    <property type="match status" value="1"/>
</dbReference>
<feature type="compositionally biased region" description="Low complexity" evidence="6">
    <location>
        <begin position="126"/>
        <end position="141"/>
    </location>
</feature>
<dbReference type="SUPFAM" id="SSF143865">
    <property type="entry name" value="CorA soluble domain-like"/>
    <property type="match status" value="1"/>
</dbReference>
<evidence type="ECO:0000256" key="1">
    <source>
        <dbReference type="ARBA" id="ARBA00004141"/>
    </source>
</evidence>
<dbReference type="VEuPathDB" id="FungiDB:BO72DRAFT_472427"/>
<dbReference type="RefSeq" id="XP_040796492.1">
    <property type="nucleotide sequence ID" value="XM_040947139.1"/>
</dbReference>
<dbReference type="GO" id="GO:0005262">
    <property type="term" value="F:calcium channel activity"/>
    <property type="evidence" value="ECO:0007669"/>
    <property type="project" value="InterPro"/>
</dbReference>
<dbReference type="FunFam" id="1.20.58.340:FF:000006">
    <property type="entry name" value="CorA family metal ion transporter"/>
    <property type="match status" value="1"/>
</dbReference>
<feature type="region of interest" description="Disordered" evidence="6">
    <location>
        <begin position="256"/>
        <end position="283"/>
    </location>
</feature>
<dbReference type="EMBL" id="KZ824695">
    <property type="protein sequence ID" value="RAK72480.1"/>
    <property type="molecule type" value="Genomic_DNA"/>
</dbReference>
<dbReference type="FunFam" id="3.30.460.20:FF:000002">
    <property type="entry name" value="Cora family metal ion transporter"/>
    <property type="match status" value="1"/>
</dbReference>
<evidence type="ECO:0000256" key="6">
    <source>
        <dbReference type="SAM" id="MobiDB-lite"/>
    </source>
</evidence>
<sequence length="1329" mass="147392">MSESPKSEKYMFLTRYSTPVPELDDHRFQLDPPRMDAAPDVPLSRQNTAPQCLHPETPQRPDLLIIQDALREAGSFSRDFEQAIVDDDRSIQDLTALGRRFSVDPTGNVRHGRTYSRTHQDYANLSRESSVSARSTSPPNSVEAFADPRRRERANTLESHGAPDIEAILQRTVSGGTHHRRPTFSNASVIRPQAGDTQLEPTDDGCVPTFEQPGRIPVIDYEELEEFVALSQQVKPTTSRRKHSLSSQSKKPRIFYDLRAGVHNSDRDGTKRSSSTENSSDDILDSISAKNEKLFAEVSNEKELLENMKNENEPTRFGFFSSESQSTVHAAELGDLVLPGDTFRDLFQLGPEGGVWWLDVLNPTEDEVGALSRAFSIHPLTTEDILTQEAREKVELFKQYYFVCFRTFYQMDKTSEQFMEPVNFYMVVFRDGVLSFSFTENPHAANVRKRIGKLRDYVSLSSDWICYAMIDDIVDSFGPVIREIEVESEAIEDLVFIARMDDFESFLPRIGGLRKKVMSLMRLLGGKADVIRGFSKRCNEQYSVTPRGDIGLYLGDIQDHVVTMMSNLAHFEKMLSRSHTNYLAQLNVTNLMLGNHVNKVLSKVTLIATMLVPMNLICGLFGMNVEVPGQHTESLAWFFGIIGVIGAIIIISGVAARRYKLVSIQEGRKPDNTEAYCTVMYWTCNVHPIGTLSSFLDRVLRRLNLLFHLLLGNSLTTRLASAVRGSTSLSFAIADAVIFLIAFAMALCAGPVSADDAEEEFSAQLAVTSHGTIYLGDVDTRFGFPLESYNGLEFEETRGRELDLIRRAPTGVSSLGNNQYQEGTLRLGETQHWYYPTDSTAGDSSSTNETTSKRSEDIAKRSTTIYLSLTACSKPSLNKSEDATGSSSTVPQLQVFVSLSESLEKPGPDKDSAEQQVFVAEEGYMGTTLAADGNVYIGVTAPNNTQYLGSYTYQIAVSTDAFFHDVNTEDQLLYLVDSDTKAALFTTKNLTDTDIDAQDISIWMNKTPPYTMFANNLNSTAVSGLERSFCALDRLAQIGMKKVEPSMTTRGDKFRPKEQLYATGLNKSSTYLGILARYGNSTSAGNGIIGGGGKVWKPMNFSTKTEDNCALVYDLSFCSEVAYAVPSNSSAQTPILRTFYDDNAASLYQNFNYSLQQVQCNASSETVFSLAVSCDSCAEAYKQWLCAVTIPRCQDFSSTDSFLQVRNAGQAFLNGTSITNSSLLTNPATNRSRNPLIDTDIQPGPYKEILPCQDVCHSLVRNCPSALGFSCPVGQWLNSSYGVRDSNGDITCSYLGAAYYMSMAAGLRHDVWNAFFALTALWTALWAIE</sequence>
<dbReference type="InterPro" id="IPR045863">
    <property type="entry name" value="CorA_TM1_TM2"/>
</dbReference>
<dbReference type="Pfam" id="PF12929">
    <property type="entry name" value="Mid1"/>
    <property type="match status" value="1"/>
</dbReference>
<dbReference type="GO" id="GO:0005886">
    <property type="term" value="C:plasma membrane"/>
    <property type="evidence" value="ECO:0007669"/>
    <property type="project" value="TreeGrafter"/>
</dbReference>